<dbReference type="Gene3D" id="1.10.4080.10">
    <property type="entry name" value="ADP-ribosylation/Crystallin J1"/>
    <property type="match status" value="1"/>
</dbReference>
<feature type="binding site" evidence="1">
    <location>
        <position position="272"/>
    </location>
    <ligand>
        <name>Mg(2+)</name>
        <dbReference type="ChEBI" id="CHEBI:18420"/>
        <label>1</label>
    </ligand>
</feature>
<keyword evidence="1" id="KW-0479">Metal-binding</keyword>
<dbReference type="KEGG" id="sdyn:Mal52_21580"/>
<keyword evidence="2" id="KW-0472">Membrane</keyword>
<accession>A0A517ZMH0</accession>
<dbReference type="GO" id="GO:0047407">
    <property type="term" value="F:ADP-ribosyl-[dinitrogen reductase] hydrolase activity"/>
    <property type="evidence" value="ECO:0007669"/>
    <property type="project" value="UniProtKB-EC"/>
</dbReference>
<feature type="binding site" evidence="1">
    <location>
        <position position="60"/>
    </location>
    <ligand>
        <name>Mg(2+)</name>
        <dbReference type="ChEBI" id="CHEBI:18420"/>
        <label>1</label>
    </ligand>
</feature>
<gene>
    <name evidence="3" type="primary">draG</name>
    <name evidence="3" type="ORF">Mal52_21580</name>
</gene>
<feature type="transmembrane region" description="Helical" evidence="2">
    <location>
        <begin position="92"/>
        <end position="114"/>
    </location>
</feature>
<dbReference type="PANTHER" id="PTHR16222">
    <property type="entry name" value="ADP-RIBOSYLGLYCOHYDROLASE"/>
    <property type="match status" value="1"/>
</dbReference>
<dbReference type="Pfam" id="PF03747">
    <property type="entry name" value="ADP_ribosyl_GH"/>
    <property type="match status" value="1"/>
</dbReference>
<name>A0A517ZMH0_9PLAN</name>
<dbReference type="InterPro" id="IPR050792">
    <property type="entry name" value="ADP-ribosylglycohydrolase"/>
</dbReference>
<protein>
    <submittedName>
        <fullName evidence="3">ADP-ribosyl-[dinitrogen reductase] glycohydrolase</fullName>
        <ecNumber evidence="3">3.2.2.24</ecNumber>
    </submittedName>
</protein>
<keyword evidence="1" id="KW-0460">Magnesium</keyword>
<keyword evidence="3" id="KW-0378">Hydrolase</keyword>
<feature type="binding site" evidence="1">
    <location>
        <position position="59"/>
    </location>
    <ligand>
        <name>Mg(2+)</name>
        <dbReference type="ChEBI" id="CHEBI:18420"/>
        <label>1</label>
    </ligand>
</feature>
<evidence type="ECO:0000313" key="3">
    <source>
        <dbReference type="EMBL" id="QDU43682.1"/>
    </source>
</evidence>
<keyword evidence="2" id="KW-1133">Transmembrane helix</keyword>
<evidence type="ECO:0000256" key="1">
    <source>
        <dbReference type="PIRSR" id="PIRSR605502-1"/>
    </source>
</evidence>
<dbReference type="GO" id="GO:0046872">
    <property type="term" value="F:metal ion binding"/>
    <property type="evidence" value="ECO:0007669"/>
    <property type="project" value="UniProtKB-KW"/>
</dbReference>
<dbReference type="SUPFAM" id="SSF101478">
    <property type="entry name" value="ADP-ribosylglycohydrolase"/>
    <property type="match status" value="1"/>
</dbReference>
<feature type="binding site" evidence="1">
    <location>
        <position position="270"/>
    </location>
    <ligand>
        <name>Mg(2+)</name>
        <dbReference type="ChEBI" id="CHEBI:18420"/>
        <label>1</label>
    </ligand>
</feature>
<dbReference type="EC" id="3.2.2.24" evidence="3"/>
<comment type="cofactor">
    <cofactor evidence="1">
        <name>Mg(2+)</name>
        <dbReference type="ChEBI" id="CHEBI:18420"/>
    </cofactor>
    <text evidence="1">Binds 2 magnesium ions per subunit.</text>
</comment>
<dbReference type="AlphaFoldDB" id="A0A517ZMH0"/>
<dbReference type="EMBL" id="CP036276">
    <property type="protein sequence ID" value="QDU43682.1"/>
    <property type="molecule type" value="Genomic_DNA"/>
</dbReference>
<evidence type="ECO:0000256" key="2">
    <source>
        <dbReference type="SAM" id="Phobius"/>
    </source>
</evidence>
<sequence length="362" mass="39609">MQQQQVTLRSVAIEGTLLGMAVGDALGLPREGLSARRAERMFGTDELRHRFFFGYGMVSDDTEHTCMTAQAWLASQGDVPRFRRCLAWRLRWWLLGLPAGIGMGTLKAILKLWIGIPASRSGVRSAGNGPAMRAPILGVCLEATPDVMVEFVRASTRITHNDPRAEQGALAIAVAAACAARCGGTIDQPDEPIQSIRAVIDDAELLSLLDQVAEHLARNSTAAEFARDLGLDRGVTGYIYHTVPIALFCWLRHRGDFRASVEQSIRLGGDTDTVAGIVGALAGATVGSKGIPQDWLDGIIEWPCSIAWMRQLAERLNQQAKQQGTGEMVRPRPHNWPGHFLRNLFFAAVVLVHGFRRLLPPY</sequence>
<dbReference type="PANTHER" id="PTHR16222:SF12">
    <property type="entry name" value="ADP-RIBOSYLGLYCOHYDROLASE-RELATED"/>
    <property type="match status" value="1"/>
</dbReference>
<dbReference type="Proteomes" id="UP000319383">
    <property type="component" value="Chromosome"/>
</dbReference>
<reference evidence="3 4" key="1">
    <citation type="submission" date="2019-02" db="EMBL/GenBank/DDBJ databases">
        <title>Deep-cultivation of Planctomycetes and their phenomic and genomic characterization uncovers novel biology.</title>
        <authorList>
            <person name="Wiegand S."/>
            <person name="Jogler M."/>
            <person name="Boedeker C."/>
            <person name="Pinto D."/>
            <person name="Vollmers J."/>
            <person name="Rivas-Marin E."/>
            <person name="Kohn T."/>
            <person name="Peeters S.H."/>
            <person name="Heuer A."/>
            <person name="Rast P."/>
            <person name="Oberbeckmann S."/>
            <person name="Bunk B."/>
            <person name="Jeske O."/>
            <person name="Meyerdierks A."/>
            <person name="Storesund J.E."/>
            <person name="Kallscheuer N."/>
            <person name="Luecker S."/>
            <person name="Lage O.M."/>
            <person name="Pohl T."/>
            <person name="Merkel B.J."/>
            <person name="Hornburger P."/>
            <person name="Mueller R.-W."/>
            <person name="Bruemmer F."/>
            <person name="Labrenz M."/>
            <person name="Spormann A.M."/>
            <person name="Op den Camp H."/>
            <person name="Overmann J."/>
            <person name="Amann R."/>
            <person name="Jetten M.S.M."/>
            <person name="Mascher T."/>
            <person name="Medema M.H."/>
            <person name="Devos D.P."/>
            <person name="Kaster A.-K."/>
            <person name="Ovreas L."/>
            <person name="Rohde M."/>
            <person name="Galperin M.Y."/>
            <person name="Jogler C."/>
        </authorList>
    </citation>
    <scope>NUCLEOTIDE SEQUENCE [LARGE SCALE GENOMIC DNA]</scope>
    <source>
        <strain evidence="3 4">Mal52</strain>
    </source>
</reference>
<organism evidence="3 4">
    <name type="scientific">Symmachiella dynata</name>
    <dbReference type="NCBI Taxonomy" id="2527995"/>
    <lineage>
        <taxon>Bacteria</taxon>
        <taxon>Pseudomonadati</taxon>
        <taxon>Planctomycetota</taxon>
        <taxon>Planctomycetia</taxon>
        <taxon>Planctomycetales</taxon>
        <taxon>Planctomycetaceae</taxon>
        <taxon>Symmachiella</taxon>
    </lineage>
</organism>
<proteinExistence type="predicted"/>
<keyword evidence="3" id="KW-0326">Glycosidase</keyword>
<dbReference type="InterPro" id="IPR036705">
    <property type="entry name" value="Ribosyl_crysJ1_sf"/>
</dbReference>
<keyword evidence="4" id="KW-1185">Reference proteome</keyword>
<evidence type="ECO:0000313" key="4">
    <source>
        <dbReference type="Proteomes" id="UP000319383"/>
    </source>
</evidence>
<dbReference type="InterPro" id="IPR005502">
    <property type="entry name" value="Ribosyl_crysJ1"/>
</dbReference>
<feature type="binding site" evidence="1">
    <location>
        <position position="273"/>
    </location>
    <ligand>
        <name>Mg(2+)</name>
        <dbReference type="ChEBI" id="CHEBI:18420"/>
        <label>1</label>
    </ligand>
</feature>
<keyword evidence="2" id="KW-0812">Transmembrane</keyword>
<feature type="binding site" evidence="1">
    <location>
        <position position="61"/>
    </location>
    <ligand>
        <name>Mg(2+)</name>
        <dbReference type="ChEBI" id="CHEBI:18420"/>
        <label>1</label>
    </ligand>
</feature>